<name>A0A397TTL4_9GLOM</name>
<comment type="caution">
    <text evidence="3">The sequence shown here is derived from an EMBL/GenBank/DDBJ whole genome shotgun (WGS) entry which is preliminary data.</text>
</comment>
<evidence type="ECO:0000259" key="2">
    <source>
        <dbReference type="Pfam" id="PF13087"/>
    </source>
</evidence>
<protein>
    <recommendedName>
        <fullName evidence="2">DNA2/NAM7 helicase-like C-terminal domain-containing protein</fullName>
    </recommendedName>
</protein>
<dbReference type="AlphaFoldDB" id="A0A397TTL4"/>
<proteinExistence type="predicted"/>
<dbReference type="InterPro" id="IPR027417">
    <property type="entry name" value="P-loop_NTPase"/>
</dbReference>
<organism evidence="3 4">
    <name type="scientific">Gigaspora rosea</name>
    <dbReference type="NCBI Taxonomy" id="44941"/>
    <lineage>
        <taxon>Eukaryota</taxon>
        <taxon>Fungi</taxon>
        <taxon>Fungi incertae sedis</taxon>
        <taxon>Mucoromycota</taxon>
        <taxon>Glomeromycotina</taxon>
        <taxon>Glomeromycetes</taxon>
        <taxon>Diversisporales</taxon>
        <taxon>Gigasporaceae</taxon>
        <taxon>Gigaspora</taxon>
    </lineage>
</organism>
<dbReference type="Gene3D" id="3.40.50.300">
    <property type="entry name" value="P-loop containing nucleotide triphosphate hydrolases"/>
    <property type="match status" value="1"/>
</dbReference>
<gene>
    <name evidence="3" type="ORF">C2G38_2296304</name>
</gene>
<feature type="region of interest" description="Disordered" evidence="1">
    <location>
        <begin position="179"/>
        <end position="203"/>
    </location>
</feature>
<sequence length="203" mass="23452">MILIGDLNQLRPHCATYNLTCDSKIGINYALDKSIFERLVNGDQAMRLEKLQLCTQRRIRKEISDLIRYTLYNELVDDKITDSYPDVCGAQKNIYFMNHHHPEDSNESDFAVNSHSNTFEAKMLIGLVKHFIHNGYDKPGQIAVLTPYLGQLIKIRDMLSKSFVVVIDERDDQLINDMEESIDSENKNPDDESAFSIEKNEFF</sequence>
<dbReference type="Proteomes" id="UP000266673">
    <property type="component" value="Unassembled WGS sequence"/>
</dbReference>
<dbReference type="InterPro" id="IPR045055">
    <property type="entry name" value="DNA2/NAM7-like"/>
</dbReference>
<accession>A0A397TTL4</accession>
<dbReference type="PANTHER" id="PTHR10887:SF341">
    <property type="entry name" value="NFX1-TYPE ZINC FINGER-CONTAINING PROTEIN 1"/>
    <property type="match status" value="1"/>
</dbReference>
<reference evidence="3 4" key="1">
    <citation type="submission" date="2018-06" db="EMBL/GenBank/DDBJ databases">
        <title>Comparative genomics reveals the genomic features of Rhizophagus irregularis, R. cerebriforme, R. diaphanum and Gigaspora rosea, and their symbiotic lifestyle signature.</title>
        <authorList>
            <person name="Morin E."/>
            <person name="San Clemente H."/>
            <person name="Chen E.C.H."/>
            <person name="De La Providencia I."/>
            <person name="Hainaut M."/>
            <person name="Kuo A."/>
            <person name="Kohler A."/>
            <person name="Murat C."/>
            <person name="Tang N."/>
            <person name="Roy S."/>
            <person name="Loubradou J."/>
            <person name="Henrissat B."/>
            <person name="Grigoriev I.V."/>
            <person name="Corradi N."/>
            <person name="Roux C."/>
            <person name="Martin F.M."/>
        </authorList>
    </citation>
    <scope>NUCLEOTIDE SEQUENCE [LARGE SCALE GENOMIC DNA]</scope>
    <source>
        <strain evidence="3 4">DAOM 194757</strain>
    </source>
</reference>
<dbReference type="EMBL" id="QKWP01003169">
    <property type="protein sequence ID" value="RIB01360.1"/>
    <property type="molecule type" value="Genomic_DNA"/>
</dbReference>
<dbReference type="GO" id="GO:0031048">
    <property type="term" value="P:regulatory ncRNA-mediated heterochromatin formation"/>
    <property type="evidence" value="ECO:0007669"/>
    <property type="project" value="TreeGrafter"/>
</dbReference>
<dbReference type="OrthoDB" id="2423195at2759"/>
<dbReference type="PANTHER" id="PTHR10887">
    <property type="entry name" value="DNA2/NAM7 HELICASE FAMILY"/>
    <property type="match status" value="1"/>
</dbReference>
<keyword evidence="4" id="KW-1185">Reference proteome</keyword>
<dbReference type="InterPro" id="IPR041679">
    <property type="entry name" value="DNA2/NAM7-like_C"/>
</dbReference>
<dbReference type="STRING" id="44941.A0A397TTL4"/>
<dbReference type="Pfam" id="PF13087">
    <property type="entry name" value="AAA_12"/>
    <property type="match status" value="1"/>
</dbReference>
<evidence type="ECO:0000256" key="1">
    <source>
        <dbReference type="SAM" id="MobiDB-lite"/>
    </source>
</evidence>
<feature type="domain" description="DNA2/NAM7 helicase-like C-terminal" evidence="2">
    <location>
        <begin position="31"/>
        <end position="163"/>
    </location>
</feature>
<dbReference type="SUPFAM" id="SSF52540">
    <property type="entry name" value="P-loop containing nucleoside triphosphate hydrolases"/>
    <property type="match status" value="1"/>
</dbReference>
<evidence type="ECO:0000313" key="4">
    <source>
        <dbReference type="Proteomes" id="UP000266673"/>
    </source>
</evidence>
<dbReference type="GO" id="GO:0031380">
    <property type="term" value="C:nuclear RNA-directed RNA polymerase complex"/>
    <property type="evidence" value="ECO:0007669"/>
    <property type="project" value="TreeGrafter"/>
</dbReference>
<evidence type="ECO:0000313" key="3">
    <source>
        <dbReference type="EMBL" id="RIB01360.1"/>
    </source>
</evidence>